<reference evidence="3" key="1">
    <citation type="journal article" date="2014" name="Science">
        <title>Ancient hybridizations among the ancestral genomes of bread wheat.</title>
        <authorList>
            <consortium name="International Wheat Genome Sequencing Consortium,"/>
            <person name="Marcussen T."/>
            <person name="Sandve S.R."/>
            <person name="Heier L."/>
            <person name="Spannagl M."/>
            <person name="Pfeifer M."/>
            <person name="Jakobsen K.S."/>
            <person name="Wulff B.B."/>
            <person name="Steuernagel B."/>
            <person name="Mayer K.F."/>
            <person name="Olsen O.A."/>
        </authorList>
    </citation>
    <scope>NUCLEOTIDE SEQUENCE [LARGE SCALE GENOMIC DNA]</scope>
    <source>
        <strain evidence="3">cv. AL8/78</strain>
    </source>
</reference>
<evidence type="ECO:0000313" key="3">
    <source>
        <dbReference type="Proteomes" id="UP000015105"/>
    </source>
</evidence>
<dbReference type="EnsemblPlants" id="AET6Gv20089900.15">
    <property type="protein sequence ID" value="AET6Gv20089900.15"/>
    <property type="gene ID" value="AET6Gv20089900"/>
</dbReference>
<proteinExistence type="predicted"/>
<dbReference type="Gramene" id="AET6Gv20089900.15">
    <property type="protein sequence ID" value="AET6Gv20089900.15"/>
    <property type="gene ID" value="AET6Gv20089900"/>
</dbReference>
<organism evidence="2 3">
    <name type="scientific">Aegilops tauschii subsp. strangulata</name>
    <name type="common">Goatgrass</name>
    <dbReference type="NCBI Taxonomy" id="200361"/>
    <lineage>
        <taxon>Eukaryota</taxon>
        <taxon>Viridiplantae</taxon>
        <taxon>Streptophyta</taxon>
        <taxon>Embryophyta</taxon>
        <taxon>Tracheophyta</taxon>
        <taxon>Spermatophyta</taxon>
        <taxon>Magnoliopsida</taxon>
        <taxon>Liliopsida</taxon>
        <taxon>Poales</taxon>
        <taxon>Poaceae</taxon>
        <taxon>BOP clade</taxon>
        <taxon>Pooideae</taxon>
        <taxon>Triticodae</taxon>
        <taxon>Triticeae</taxon>
        <taxon>Triticinae</taxon>
        <taxon>Aegilops</taxon>
    </lineage>
</organism>
<feature type="compositionally biased region" description="Basic and acidic residues" evidence="1">
    <location>
        <begin position="66"/>
        <end position="76"/>
    </location>
</feature>
<protein>
    <submittedName>
        <fullName evidence="2">Uncharacterized protein</fullName>
    </submittedName>
</protein>
<reference evidence="2" key="5">
    <citation type="journal article" date="2021" name="G3 (Bethesda)">
        <title>Aegilops tauschii genome assembly Aet v5.0 features greater sequence contiguity and improved annotation.</title>
        <authorList>
            <person name="Wang L."/>
            <person name="Zhu T."/>
            <person name="Rodriguez J.C."/>
            <person name="Deal K.R."/>
            <person name="Dubcovsky J."/>
            <person name="McGuire P.E."/>
            <person name="Lux T."/>
            <person name="Spannagl M."/>
            <person name="Mayer K.F.X."/>
            <person name="Baldrich P."/>
            <person name="Meyers B.C."/>
            <person name="Huo N."/>
            <person name="Gu Y.Q."/>
            <person name="Zhou H."/>
            <person name="Devos K.M."/>
            <person name="Bennetzen J.L."/>
            <person name="Unver T."/>
            <person name="Budak H."/>
            <person name="Gulick P.J."/>
            <person name="Galiba G."/>
            <person name="Kalapos B."/>
            <person name="Nelson D.R."/>
            <person name="Li P."/>
            <person name="You F.M."/>
            <person name="Luo M.C."/>
            <person name="Dvorak J."/>
        </authorList>
    </citation>
    <scope>NUCLEOTIDE SEQUENCE [LARGE SCALE GENOMIC DNA]</scope>
    <source>
        <strain evidence="2">cv. AL8/78</strain>
    </source>
</reference>
<dbReference type="Proteomes" id="UP000015105">
    <property type="component" value="Chromosome 6D"/>
</dbReference>
<accession>A0A453MUR8</accession>
<reference evidence="3" key="2">
    <citation type="journal article" date="2017" name="Nat. Plants">
        <title>The Aegilops tauschii genome reveals multiple impacts of transposons.</title>
        <authorList>
            <person name="Zhao G."/>
            <person name="Zou C."/>
            <person name="Li K."/>
            <person name="Wang K."/>
            <person name="Li T."/>
            <person name="Gao L."/>
            <person name="Zhang X."/>
            <person name="Wang H."/>
            <person name="Yang Z."/>
            <person name="Liu X."/>
            <person name="Jiang W."/>
            <person name="Mao L."/>
            <person name="Kong X."/>
            <person name="Jiao Y."/>
            <person name="Jia J."/>
        </authorList>
    </citation>
    <scope>NUCLEOTIDE SEQUENCE [LARGE SCALE GENOMIC DNA]</scope>
    <source>
        <strain evidence="3">cv. AL8/78</strain>
    </source>
</reference>
<feature type="region of interest" description="Disordered" evidence="1">
    <location>
        <begin position="19"/>
        <end position="76"/>
    </location>
</feature>
<keyword evidence="3" id="KW-1185">Reference proteome</keyword>
<evidence type="ECO:0000313" key="2">
    <source>
        <dbReference type="EnsemblPlants" id="AET6Gv20089900.15"/>
    </source>
</evidence>
<dbReference type="AlphaFoldDB" id="A0A453MUR8"/>
<evidence type="ECO:0000256" key="1">
    <source>
        <dbReference type="SAM" id="MobiDB-lite"/>
    </source>
</evidence>
<name>A0A453MUR8_AEGTS</name>
<reference evidence="2" key="3">
    <citation type="journal article" date="2017" name="Nature">
        <title>Genome sequence of the progenitor of the wheat D genome Aegilops tauschii.</title>
        <authorList>
            <person name="Luo M.C."/>
            <person name="Gu Y.Q."/>
            <person name="Puiu D."/>
            <person name="Wang H."/>
            <person name="Twardziok S.O."/>
            <person name="Deal K.R."/>
            <person name="Huo N."/>
            <person name="Zhu T."/>
            <person name="Wang L."/>
            <person name="Wang Y."/>
            <person name="McGuire P.E."/>
            <person name="Liu S."/>
            <person name="Long H."/>
            <person name="Ramasamy R.K."/>
            <person name="Rodriguez J.C."/>
            <person name="Van S.L."/>
            <person name="Yuan L."/>
            <person name="Wang Z."/>
            <person name="Xia Z."/>
            <person name="Xiao L."/>
            <person name="Anderson O.D."/>
            <person name="Ouyang S."/>
            <person name="Liang Y."/>
            <person name="Zimin A.V."/>
            <person name="Pertea G."/>
            <person name="Qi P."/>
            <person name="Bennetzen J.L."/>
            <person name="Dai X."/>
            <person name="Dawson M.W."/>
            <person name="Muller H.G."/>
            <person name="Kugler K."/>
            <person name="Rivarola-Duarte L."/>
            <person name="Spannagl M."/>
            <person name="Mayer K.F.X."/>
            <person name="Lu F.H."/>
            <person name="Bevan M.W."/>
            <person name="Leroy P."/>
            <person name="Li P."/>
            <person name="You F.M."/>
            <person name="Sun Q."/>
            <person name="Liu Z."/>
            <person name="Lyons E."/>
            <person name="Wicker T."/>
            <person name="Salzberg S.L."/>
            <person name="Devos K.M."/>
            <person name="Dvorak J."/>
        </authorList>
    </citation>
    <scope>NUCLEOTIDE SEQUENCE [LARGE SCALE GENOMIC DNA]</scope>
    <source>
        <strain evidence="2">cv. AL8/78</strain>
    </source>
</reference>
<sequence>VAGRRSSYLTRRMPPYLPAAWGHSVHRPSPLTLRPRPHARDLSGDGIPSTFRRIRSLRMRAAPAAEQRDPSGKGEL</sequence>
<reference evidence="2" key="4">
    <citation type="submission" date="2019-03" db="UniProtKB">
        <authorList>
            <consortium name="EnsemblPlants"/>
        </authorList>
    </citation>
    <scope>IDENTIFICATION</scope>
</reference>